<reference evidence="2" key="1">
    <citation type="journal article" date="2019" name="Int. J. Syst. Evol. Microbiol.">
        <title>The Global Catalogue of Microorganisms (GCM) 10K type strain sequencing project: providing services to taxonomists for standard genome sequencing and annotation.</title>
        <authorList>
            <consortium name="The Broad Institute Genomics Platform"/>
            <consortium name="The Broad Institute Genome Sequencing Center for Infectious Disease"/>
            <person name="Wu L."/>
            <person name="Ma J."/>
        </authorList>
    </citation>
    <scope>NUCLEOTIDE SEQUENCE [LARGE SCALE GENOMIC DNA]</scope>
    <source>
        <strain evidence="2">JCM 6307</strain>
    </source>
</reference>
<keyword evidence="2" id="KW-1185">Reference proteome</keyword>
<gene>
    <name evidence="1" type="ORF">GCM10010406_47220</name>
</gene>
<accession>A0ABP5ZV52</accession>
<organism evidence="1 2">
    <name type="scientific">Streptomyces thermolineatus</name>
    <dbReference type="NCBI Taxonomy" id="44033"/>
    <lineage>
        <taxon>Bacteria</taxon>
        <taxon>Bacillati</taxon>
        <taxon>Actinomycetota</taxon>
        <taxon>Actinomycetes</taxon>
        <taxon>Kitasatosporales</taxon>
        <taxon>Streptomycetaceae</taxon>
        <taxon>Streptomyces</taxon>
    </lineage>
</organism>
<evidence type="ECO:0000313" key="2">
    <source>
        <dbReference type="Proteomes" id="UP001501358"/>
    </source>
</evidence>
<dbReference type="Proteomes" id="UP001501358">
    <property type="component" value="Unassembled WGS sequence"/>
</dbReference>
<evidence type="ECO:0000313" key="1">
    <source>
        <dbReference type="EMBL" id="GAA2505093.1"/>
    </source>
</evidence>
<proteinExistence type="predicted"/>
<comment type="caution">
    <text evidence="1">The sequence shown here is derived from an EMBL/GenBank/DDBJ whole genome shotgun (WGS) entry which is preliminary data.</text>
</comment>
<sequence length="69" mass="6645">MVMAHLPCGAAGARSVSPRVLGGRPRAHGPAGAVAGADGDCVAAPSVLRCGGAAARLRLPARIPCGSCV</sequence>
<protein>
    <submittedName>
        <fullName evidence="1">Uncharacterized protein</fullName>
    </submittedName>
</protein>
<name>A0ABP5ZV52_9ACTN</name>
<dbReference type="EMBL" id="BAAATA010000037">
    <property type="protein sequence ID" value="GAA2505093.1"/>
    <property type="molecule type" value="Genomic_DNA"/>
</dbReference>